<sequence length="219" mass="22234">MKQRLVRCLCAVAGVLALPAAACAQSQAYTNGTVNVRAGPASDYPIVTQLPGGVPVTVMGCISNYQWCDVAAPDLRGWVYAGRLSYPYQGGNVPVMTYGTVIGLPIVTFSIGTYWGNYYRGRPWYGQQSRWAHHPPPPPPRPGAGRPPGGRPPGGPPPGHGGARPPGNVGGRPPGGQPGNVGGRPPGGQQGNAGGRPPGGENGGGGRGGGGGRPPDQHG</sequence>
<dbReference type="KEGG" id="pdio:PDMSB3_2933"/>
<evidence type="ECO:0000256" key="2">
    <source>
        <dbReference type="SAM" id="SignalP"/>
    </source>
</evidence>
<feature type="signal peptide" evidence="2">
    <location>
        <begin position="1"/>
        <end position="24"/>
    </location>
</feature>
<protein>
    <submittedName>
        <fullName evidence="4">SH3 type 3 domain protein</fullName>
    </submittedName>
</protein>
<proteinExistence type="predicted"/>
<feature type="chain" id="PRO_5024992123" evidence="2">
    <location>
        <begin position="25"/>
        <end position="219"/>
    </location>
</feature>
<evidence type="ECO:0000256" key="1">
    <source>
        <dbReference type="SAM" id="MobiDB-lite"/>
    </source>
</evidence>
<evidence type="ECO:0000259" key="3">
    <source>
        <dbReference type="PROSITE" id="PS51781"/>
    </source>
</evidence>
<feature type="compositionally biased region" description="Gly residues" evidence="1">
    <location>
        <begin position="160"/>
        <end position="213"/>
    </location>
</feature>
<dbReference type="Pfam" id="PF08239">
    <property type="entry name" value="SH3_3"/>
    <property type="match status" value="1"/>
</dbReference>
<dbReference type="RefSeq" id="WP_165186596.1">
    <property type="nucleotide sequence ID" value="NZ_LR699553.1"/>
</dbReference>
<gene>
    <name evidence="4" type="ORF">PDMSB3_2933</name>
</gene>
<feature type="domain" description="SH3b" evidence="3">
    <location>
        <begin position="24"/>
        <end position="88"/>
    </location>
</feature>
<dbReference type="SMART" id="SM00287">
    <property type="entry name" value="SH3b"/>
    <property type="match status" value="1"/>
</dbReference>
<feature type="compositionally biased region" description="Pro residues" evidence="1">
    <location>
        <begin position="149"/>
        <end position="159"/>
    </location>
</feature>
<evidence type="ECO:0000313" key="4">
    <source>
        <dbReference type="EMBL" id="VVD29389.1"/>
    </source>
</evidence>
<keyword evidence="5" id="KW-1185">Reference proteome</keyword>
<keyword evidence="2" id="KW-0732">Signal</keyword>
<feature type="region of interest" description="Disordered" evidence="1">
    <location>
        <begin position="130"/>
        <end position="219"/>
    </location>
</feature>
<name>A0A5Q4ZBE7_9BURK</name>
<reference evidence="4 5" key="1">
    <citation type="submission" date="2019-08" db="EMBL/GenBank/DDBJ databases">
        <authorList>
            <person name="Herpell B J."/>
        </authorList>
    </citation>
    <scope>NUCLEOTIDE SEQUENCE [LARGE SCALE GENOMIC DNA]</scope>
    <source>
        <strain evidence="5">Msb3</strain>
    </source>
</reference>
<dbReference type="PROSITE" id="PS51781">
    <property type="entry name" value="SH3B"/>
    <property type="match status" value="1"/>
</dbReference>
<dbReference type="Gene3D" id="2.30.30.40">
    <property type="entry name" value="SH3 Domains"/>
    <property type="match status" value="1"/>
</dbReference>
<dbReference type="EMBL" id="LR699553">
    <property type="protein sequence ID" value="VVD29389.1"/>
    <property type="molecule type" value="Genomic_DNA"/>
</dbReference>
<evidence type="ECO:0000313" key="5">
    <source>
        <dbReference type="Proteomes" id="UP000325811"/>
    </source>
</evidence>
<dbReference type="Proteomes" id="UP000325811">
    <property type="component" value="Chromosome I"/>
</dbReference>
<accession>A0A5Q4ZBE7</accession>
<organism evidence="4 5">
    <name type="scientific">Paraburkholderia dioscoreae</name>
    <dbReference type="NCBI Taxonomy" id="2604047"/>
    <lineage>
        <taxon>Bacteria</taxon>
        <taxon>Pseudomonadati</taxon>
        <taxon>Pseudomonadota</taxon>
        <taxon>Betaproteobacteria</taxon>
        <taxon>Burkholderiales</taxon>
        <taxon>Burkholderiaceae</taxon>
        <taxon>Paraburkholderia</taxon>
    </lineage>
</organism>
<dbReference type="InterPro" id="IPR003646">
    <property type="entry name" value="SH3-like_bac-type"/>
</dbReference>
<dbReference type="AlphaFoldDB" id="A0A5Q4ZBE7"/>